<feature type="region of interest" description="Disordered" evidence="1">
    <location>
        <begin position="226"/>
        <end position="278"/>
    </location>
</feature>
<evidence type="ECO:0000256" key="1">
    <source>
        <dbReference type="SAM" id="MobiDB-lite"/>
    </source>
</evidence>
<feature type="compositionally biased region" description="Low complexity" evidence="1">
    <location>
        <begin position="180"/>
        <end position="191"/>
    </location>
</feature>
<feature type="region of interest" description="Disordered" evidence="1">
    <location>
        <begin position="174"/>
        <end position="193"/>
    </location>
</feature>
<feature type="compositionally biased region" description="Pro residues" evidence="1">
    <location>
        <begin position="381"/>
        <end position="391"/>
    </location>
</feature>
<feature type="region of interest" description="Disordered" evidence="1">
    <location>
        <begin position="350"/>
        <end position="369"/>
    </location>
</feature>
<feature type="compositionally biased region" description="Polar residues" evidence="1">
    <location>
        <begin position="226"/>
        <end position="237"/>
    </location>
</feature>
<feature type="region of interest" description="Disordered" evidence="1">
    <location>
        <begin position="89"/>
        <end position="114"/>
    </location>
</feature>
<protein>
    <submittedName>
        <fullName evidence="2">Uncharacterized protein</fullName>
    </submittedName>
</protein>
<dbReference type="OrthoDB" id="3595619at2759"/>
<dbReference type="Proteomes" id="UP000799750">
    <property type="component" value="Unassembled WGS sequence"/>
</dbReference>
<proteinExistence type="predicted"/>
<feature type="region of interest" description="Disordered" evidence="1">
    <location>
        <begin position="442"/>
        <end position="539"/>
    </location>
</feature>
<feature type="compositionally biased region" description="Low complexity" evidence="1">
    <location>
        <begin position="358"/>
        <end position="369"/>
    </location>
</feature>
<feature type="compositionally biased region" description="Polar residues" evidence="1">
    <location>
        <begin position="485"/>
        <end position="512"/>
    </location>
</feature>
<feature type="region of interest" description="Disordered" evidence="1">
    <location>
        <begin position="379"/>
        <end position="415"/>
    </location>
</feature>
<dbReference type="PROSITE" id="PS51257">
    <property type="entry name" value="PROKAR_LIPOPROTEIN"/>
    <property type="match status" value="1"/>
</dbReference>
<keyword evidence="3" id="KW-1185">Reference proteome</keyword>
<accession>A0A6A6RFL8</accession>
<name>A0A6A6RFL8_9PEZI</name>
<gene>
    <name evidence="2" type="ORF">BU16DRAFT_521761</name>
</gene>
<evidence type="ECO:0000313" key="3">
    <source>
        <dbReference type="Proteomes" id="UP000799750"/>
    </source>
</evidence>
<feature type="compositionally biased region" description="Polar residues" evidence="1">
    <location>
        <begin position="442"/>
        <end position="456"/>
    </location>
</feature>
<reference evidence="2" key="1">
    <citation type="journal article" date="2020" name="Stud. Mycol.">
        <title>101 Dothideomycetes genomes: a test case for predicting lifestyles and emergence of pathogens.</title>
        <authorList>
            <person name="Haridas S."/>
            <person name="Albert R."/>
            <person name="Binder M."/>
            <person name="Bloem J."/>
            <person name="Labutti K."/>
            <person name="Salamov A."/>
            <person name="Andreopoulos B."/>
            <person name="Baker S."/>
            <person name="Barry K."/>
            <person name="Bills G."/>
            <person name="Bluhm B."/>
            <person name="Cannon C."/>
            <person name="Castanera R."/>
            <person name="Culley D."/>
            <person name="Daum C."/>
            <person name="Ezra D."/>
            <person name="Gonzalez J."/>
            <person name="Henrissat B."/>
            <person name="Kuo A."/>
            <person name="Liang C."/>
            <person name="Lipzen A."/>
            <person name="Lutzoni F."/>
            <person name="Magnuson J."/>
            <person name="Mondo S."/>
            <person name="Nolan M."/>
            <person name="Ohm R."/>
            <person name="Pangilinan J."/>
            <person name="Park H.-J."/>
            <person name="Ramirez L."/>
            <person name="Alfaro M."/>
            <person name="Sun H."/>
            <person name="Tritt A."/>
            <person name="Yoshinaga Y."/>
            <person name="Zwiers L.-H."/>
            <person name="Turgeon B."/>
            <person name="Goodwin S."/>
            <person name="Spatafora J."/>
            <person name="Crous P."/>
            <person name="Grigoriev I."/>
        </authorList>
    </citation>
    <scope>NUCLEOTIDE SEQUENCE</scope>
    <source>
        <strain evidence="2">CBS 269.34</strain>
    </source>
</reference>
<sequence>MAVRPPQSPWLAISFAGCCASAELRDEKEAALRANSPVEMQICYDQPRAVELPRAEPEHPRPVTSHSMSRHVSQWVMSGRDTMSRASIRTNSSTVKRPWVAHSKGRPSISGPTDFRRVEGLDTFQEEAMPVRRRRSFRPLELSIYVDNGRLSPLPDFAEAEWSSLPAGLEFPAQARVRSSSKTDSISSNTSYNIQRKPVGSIRSSISSTISRPTSTHLLQNESFCQSPSTFQRSGTMSSLASPRTPLSRLPSPSRARSYTDAPHSLTKRGSLRRAKTDVEREIRELNTIVEDRRADARLGPSATFPNIPPPSPSHHVPAIAPSLRMHVRSETLSDIGSAFSVPFVSKPLPSSPLPNARSRSQSSSPTPSLFATRTKKLKLIPPPLPPPPRQGPLNSNPITPPTPTVPTPTTPLGRLGAWLKRSIPSTPTTPTSAAAYKISNPIPQQHSTPTPFYQCTPQPTQQQSHHHSGSESGTQSLLSRPHTRQASAETGTVTLLSCPSTPALSSRTASPSFEDEAESGRFRFGPGSPETPGGEMRGALGKEMGVVVDLKMVGIEGDEVGFVSPVSPVGVAF</sequence>
<dbReference type="EMBL" id="MU004181">
    <property type="protein sequence ID" value="KAF2503152.1"/>
    <property type="molecule type" value="Genomic_DNA"/>
</dbReference>
<dbReference type="AlphaFoldDB" id="A0A6A6RFL8"/>
<feature type="compositionally biased region" description="Low complexity" evidence="1">
    <location>
        <begin position="238"/>
        <end position="257"/>
    </location>
</feature>
<feature type="compositionally biased region" description="Pro residues" evidence="1">
    <location>
        <begin position="399"/>
        <end position="410"/>
    </location>
</feature>
<evidence type="ECO:0000313" key="2">
    <source>
        <dbReference type="EMBL" id="KAF2503152.1"/>
    </source>
</evidence>
<organism evidence="2 3">
    <name type="scientific">Lophium mytilinum</name>
    <dbReference type="NCBI Taxonomy" id="390894"/>
    <lineage>
        <taxon>Eukaryota</taxon>
        <taxon>Fungi</taxon>
        <taxon>Dikarya</taxon>
        <taxon>Ascomycota</taxon>
        <taxon>Pezizomycotina</taxon>
        <taxon>Dothideomycetes</taxon>
        <taxon>Pleosporomycetidae</taxon>
        <taxon>Mytilinidiales</taxon>
        <taxon>Mytilinidiaceae</taxon>
        <taxon>Lophium</taxon>
    </lineage>
</organism>